<dbReference type="RefSeq" id="WP_172687314.1">
    <property type="nucleotide sequence ID" value="NZ_JAESOU010000012.1"/>
</dbReference>
<reference evidence="1" key="1">
    <citation type="journal article" date="2016" name="Antimicrob. Agents Chemother.">
        <title>Genetic Characterization of a blaVEB-2-carrying plasmid in Vibrio parahaemolyticus.</title>
        <authorList>
            <person name="Li R."/>
            <person name="Ye L."/>
            <person name="Zheng Z."/>
            <person name="Chan E.W."/>
            <person name="Chen S."/>
        </authorList>
    </citation>
    <scope>NUCLEOTIDE SEQUENCE</scope>
    <source>
        <strain evidence="1">VPS92</strain>
        <plasmid evidence="1">pVPS92-VEB</plasmid>
    </source>
</reference>
<geneLocation type="plasmid" evidence="1">
    <name>pVPS92-VEB</name>
</geneLocation>
<name>A0A1B1LRH2_VIBPH</name>
<sequence length="369" mass="42660">MRNDCQELSIYNRLYVLFTGKLPSSVSGVVKTDKSPNSVELMLDADLKQWVENRSYKQNCSAVDFIKNTLASVKESETGNISVCLETVCSRFRYVFEVHKLNPFDIPLLINSKEIPRSVLMNDEKLIDTLNDDVLAEVSERFNVDIKWLKGTGTEFQKHDGQFKVYKNVGSVAAKLAKLKLQNERVELQFVIGTDEPNTEYELSLGDSAKNETQIGVIFKRTKVINGKEIATYSVSGSDDWNYRKCRKHYKLLMMFCEKMDIAYSGLSLSKDKFNKVFFGELPAILVVKFKKDTWYPTSYVSNDYEKNPDFQGYEHLKSIYGTREDECHMTEIAHIERAYRFPHLVIDRDLFEDGLYEKSFIKSEETEK</sequence>
<dbReference type="EMBL" id="KU356480">
    <property type="protein sequence ID" value="ANS55639.1"/>
    <property type="molecule type" value="Genomic_DNA"/>
</dbReference>
<accession>A0A1B1LRH2</accession>
<proteinExistence type="predicted"/>
<protein>
    <submittedName>
        <fullName evidence="1">Uncharacterized protein</fullName>
    </submittedName>
</protein>
<evidence type="ECO:0000313" key="1">
    <source>
        <dbReference type="EMBL" id="ANS55639.1"/>
    </source>
</evidence>
<organism evidence="1">
    <name type="scientific">Vibrio parahaemolyticus</name>
    <dbReference type="NCBI Taxonomy" id="670"/>
    <lineage>
        <taxon>Bacteria</taxon>
        <taxon>Pseudomonadati</taxon>
        <taxon>Pseudomonadota</taxon>
        <taxon>Gammaproteobacteria</taxon>
        <taxon>Vibrionales</taxon>
        <taxon>Vibrionaceae</taxon>
        <taxon>Vibrio</taxon>
    </lineage>
</organism>
<dbReference type="AlphaFoldDB" id="A0A1B1LRH2"/>
<keyword evidence="1" id="KW-0614">Plasmid</keyword>